<feature type="domain" description="Gfo/Idh/MocA-like oxidoreductase N-terminal" evidence="2">
    <location>
        <begin position="4"/>
        <end position="121"/>
    </location>
</feature>
<comment type="caution">
    <text evidence="4">The sequence shown here is derived from an EMBL/GenBank/DDBJ whole genome shotgun (WGS) entry which is preliminary data.</text>
</comment>
<evidence type="ECO:0000313" key="4">
    <source>
        <dbReference type="EMBL" id="RAK18261.1"/>
    </source>
</evidence>
<accession>A0A327YCQ7</accession>
<proteinExistence type="predicted"/>
<reference evidence="4 5" key="1">
    <citation type="submission" date="2018-06" db="EMBL/GenBank/DDBJ databases">
        <title>Genomic Encyclopedia of Type Strains, Phase III (KMG-III): the genomes of soil and plant-associated and newly described type strains.</title>
        <authorList>
            <person name="Whitman W."/>
        </authorList>
    </citation>
    <scope>NUCLEOTIDE SEQUENCE [LARGE SCALE GENOMIC DNA]</scope>
    <source>
        <strain evidence="4 5">CGMCC 1.8979</strain>
    </source>
</reference>
<dbReference type="EMBL" id="QLMH01000011">
    <property type="protein sequence ID" value="RAK18261.1"/>
    <property type="molecule type" value="Genomic_DNA"/>
</dbReference>
<dbReference type="PANTHER" id="PTHR43818">
    <property type="entry name" value="BCDNA.GH03377"/>
    <property type="match status" value="1"/>
</dbReference>
<dbReference type="GO" id="GO:0000166">
    <property type="term" value="F:nucleotide binding"/>
    <property type="evidence" value="ECO:0007669"/>
    <property type="project" value="InterPro"/>
</dbReference>
<dbReference type="SUPFAM" id="SSF55347">
    <property type="entry name" value="Glyceraldehyde-3-phosphate dehydrogenase-like, C-terminal domain"/>
    <property type="match status" value="1"/>
</dbReference>
<dbReference type="RefSeq" id="WP_111645797.1">
    <property type="nucleotide sequence ID" value="NZ_QLMH01000011.1"/>
</dbReference>
<dbReference type="InterPro" id="IPR036291">
    <property type="entry name" value="NAD(P)-bd_dom_sf"/>
</dbReference>
<dbReference type="Proteomes" id="UP000248555">
    <property type="component" value="Unassembled WGS sequence"/>
</dbReference>
<organism evidence="4 5">
    <name type="scientific">Paranoxybacillus vitaminiphilus</name>
    <dbReference type="NCBI Taxonomy" id="581036"/>
    <lineage>
        <taxon>Bacteria</taxon>
        <taxon>Bacillati</taxon>
        <taxon>Bacillota</taxon>
        <taxon>Bacilli</taxon>
        <taxon>Bacillales</taxon>
        <taxon>Anoxybacillaceae</taxon>
        <taxon>Paranoxybacillus</taxon>
    </lineage>
</organism>
<dbReference type="InterPro" id="IPR050463">
    <property type="entry name" value="Gfo/Idh/MocA_oxidrdct_glycsds"/>
</dbReference>
<dbReference type="GO" id="GO:0016491">
    <property type="term" value="F:oxidoreductase activity"/>
    <property type="evidence" value="ECO:0007669"/>
    <property type="project" value="UniProtKB-KW"/>
</dbReference>
<evidence type="ECO:0000259" key="2">
    <source>
        <dbReference type="Pfam" id="PF01408"/>
    </source>
</evidence>
<dbReference type="Gene3D" id="3.30.360.10">
    <property type="entry name" value="Dihydrodipicolinate Reductase, domain 2"/>
    <property type="match status" value="1"/>
</dbReference>
<dbReference type="SUPFAM" id="SSF51735">
    <property type="entry name" value="NAD(P)-binding Rossmann-fold domains"/>
    <property type="match status" value="1"/>
</dbReference>
<sequence>MSIIKVGIIGTGFSAKSHIEALRRLNGIEVAAISASTLEKAKKTAEQFAIPKFYGSVDDLICDPEIDVIHNCTPNYLHYHINKKVLESGKHLLSEKPLAMTSEESRELVELAKSKNVVAGVCFNYRHYPLVAQAKELIQKGEYGPVHFVHGTYLQDWLLYDTDYNWRLDTKRNGKSRAIADIGSHWCDTVQYVLNKKIVEVFADLKTVHPIRKRPIGEVETFKSKGQEVFEEIQVDSEDCGSVMVHFEDGTHGVFVVSQVNAGRKNCLTFEIAAKSGTLYWNQEEPNKLWIGRRDEANIELVRDPSLLSAFPASLAHYPGGHQEGWPDGLKNLFIDFYQAVKTSPNPSSTSFATIEDGHHIMQLIEAILKSNEEKRWVKVQTGQEVFQ</sequence>
<dbReference type="Pfam" id="PF01408">
    <property type="entry name" value="GFO_IDH_MocA"/>
    <property type="match status" value="1"/>
</dbReference>
<keyword evidence="1" id="KW-0560">Oxidoreductase</keyword>
<evidence type="ECO:0000259" key="3">
    <source>
        <dbReference type="Pfam" id="PF22725"/>
    </source>
</evidence>
<dbReference type="Gene3D" id="3.40.50.720">
    <property type="entry name" value="NAD(P)-binding Rossmann-like Domain"/>
    <property type="match status" value="1"/>
</dbReference>
<dbReference type="InterPro" id="IPR000683">
    <property type="entry name" value="Gfo/Idh/MocA-like_OxRdtase_N"/>
</dbReference>
<dbReference type="Pfam" id="PF22725">
    <property type="entry name" value="GFO_IDH_MocA_C3"/>
    <property type="match status" value="1"/>
</dbReference>
<feature type="domain" description="GFO/IDH/MocA-like oxidoreductase" evidence="3">
    <location>
        <begin position="132"/>
        <end position="279"/>
    </location>
</feature>
<keyword evidence="5" id="KW-1185">Reference proteome</keyword>
<evidence type="ECO:0000313" key="5">
    <source>
        <dbReference type="Proteomes" id="UP000248555"/>
    </source>
</evidence>
<name>A0A327YCQ7_9BACL</name>
<dbReference type="PANTHER" id="PTHR43818:SF11">
    <property type="entry name" value="BCDNA.GH03377"/>
    <property type="match status" value="1"/>
</dbReference>
<evidence type="ECO:0000256" key="1">
    <source>
        <dbReference type="ARBA" id="ARBA00023002"/>
    </source>
</evidence>
<protein>
    <submittedName>
        <fullName evidence="4">Putative dehydrogenase</fullName>
    </submittedName>
</protein>
<dbReference type="OrthoDB" id="9815825at2"/>
<dbReference type="AlphaFoldDB" id="A0A327YCQ7"/>
<gene>
    <name evidence="4" type="ORF">B0I26_11179</name>
</gene>
<dbReference type="InterPro" id="IPR055170">
    <property type="entry name" value="GFO_IDH_MocA-like_dom"/>
</dbReference>